<dbReference type="PROSITE" id="PS50105">
    <property type="entry name" value="SAM_DOMAIN"/>
    <property type="match status" value="2"/>
</dbReference>
<feature type="domain" description="SAM" evidence="5">
    <location>
        <begin position="731"/>
        <end position="794"/>
    </location>
</feature>
<organism evidence="7">
    <name type="scientific">Strongyloides stercoralis</name>
    <name type="common">Threadworm</name>
    <dbReference type="NCBI Taxonomy" id="6248"/>
    <lineage>
        <taxon>Eukaryota</taxon>
        <taxon>Metazoa</taxon>
        <taxon>Ecdysozoa</taxon>
        <taxon>Nematoda</taxon>
        <taxon>Chromadorea</taxon>
        <taxon>Rhabditida</taxon>
        <taxon>Tylenchina</taxon>
        <taxon>Panagrolaimomorpha</taxon>
        <taxon>Strongyloidoidea</taxon>
        <taxon>Strongyloididae</taxon>
        <taxon>Strongyloides</taxon>
    </lineage>
</organism>
<dbReference type="SUPFAM" id="SSF47769">
    <property type="entry name" value="SAM/Pointed domain"/>
    <property type="match status" value="2"/>
</dbReference>
<evidence type="ECO:0000259" key="5">
    <source>
        <dbReference type="PROSITE" id="PS50105"/>
    </source>
</evidence>
<dbReference type="Pfam" id="PF00536">
    <property type="entry name" value="SAM_1"/>
    <property type="match status" value="2"/>
</dbReference>
<dbReference type="InterPro" id="IPR001660">
    <property type="entry name" value="SAM"/>
</dbReference>
<dbReference type="Proteomes" id="UP000035681">
    <property type="component" value="Unplaced"/>
</dbReference>
<feature type="domain" description="SAM" evidence="5">
    <location>
        <begin position="659"/>
        <end position="723"/>
    </location>
</feature>
<sequence length="966" mass="109881">MYRPQHISGYAELQDKLHKLAMARDSLILQIAVLNEHCKAEKSKLKDISAMADRLINYSNTGNSNNSFISPNKYSEKTSAGFNRQRILLEIERLQNHVAQLEISKLEAEAKLKLFQSDIEEINSVCGMSDRSSAQILTSADSHCRNILKNISLLSKSDASRVYNELLNRLEDYELYSFYNKNNDYEYGSNVDSIHLSSEKPTNMTEAVYSVLNKLTNQTAQEIDKLKDQVEKLIADNQQKNVELLLMKSILMVELQGGRHNNALAIRNMLERLGIDDSKENITHSNSYPVNLAQINSPITSSTSYNSNLSYPEISTTPSLPPIPPSLERQSQIASVVDQLKAELNELRHSDSYVQRNLSYDGNHNSRLPYSNSSYSMSLPRNSHKILTTSGCGELNRSIDNDCIMKNDITNCDSQKCLPPSPPRPIHRSCSVSSLAFLSNIPNRYCTLVEQNRHGKKDDLPPNGKKQLLKSKSLRIGNNKDKMISPRISNTKNVVENLFNFSKLNKKSIKESKNNKISFSTPNLTEPREVSQNLLDSQYKIRQHVQKPMMCVVKNGLEIFEDENSNMKIIFSTNRSPRCDNNSIQGKTSIGSSSTPTFKRDRTRSTFKNLIGRLKRSSSQSTDNTKPLQIHKSVSSRFCSPSYFSLPCRRPSLQQFVDWTSEQVGEYLSNIGFAEYMPKIQKNIRSGRHFLNLCDQELEKELGIKNNLHLKRLRYTLNVIEKGIVDEADHVSISQVCAWLEDFGLPHLREIFQDNMIDGAMFNNLTAKDLIDMKIVSAIHHASIARGIQYLRENDFNIQRLENNPNDIINFQSIPNEVKRWSQNATCQWLKSIDLIEFTPNIFGQGIHGALMIYEPTFTAESLCDILCIPPQKTLLRRHVISHFNGLLGQSIITHKREVLSQPLVSYLTPLIKVKIAKKQFLNVRKKSKYDVFVEADEYVCPKINNTININSKKADFINSLESSNV</sequence>
<dbReference type="GO" id="GO:0048786">
    <property type="term" value="C:presynaptic active zone"/>
    <property type="evidence" value="ECO:0007669"/>
    <property type="project" value="TreeGrafter"/>
</dbReference>
<feature type="region of interest" description="Disordered" evidence="4">
    <location>
        <begin position="580"/>
        <end position="599"/>
    </location>
</feature>
<evidence type="ECO:0000256" key="3">
    <source>
        <dbReference type="SAM" id="Coils"/>
    </source>
</evidence>
<dbReference type="STRING" id="6248.A0A0K0E5C5"/>
<dbReference type="Pfam" id="PF07647">
    <property type="entry name" value="SAM_2"/>
    <property type="match status" value="1"/>
</dbReference>
<dbReference type="WBParaSite" id="TCONS_00015233.p1">
    <property type="protein sequence ID" value="TCONS_00015233.p1"/>
    <property type="gene ID" value="XLOC_010462"/>
</dbReference>
<dbReference type="WBParaSite" id="SSTP_0000470900.1">
    <property type="protein sequence ID" value="SSTP_0000470900.1"/>
    <property type="gene ID" value="SSTP_0000470900"/>
</dbReference>
<dbReference type="Gene3D" id="1.10.150.50">
    <property type="entry name" value="Transcription Factor, Ets-1"/>
    <property type="match status" value="3"/>
</dbReference>
<keyword evidence="6" id="KW-1185">Reference proteome</keyword>
<name>A0A0K0E5C5_STRER</name>
<protein>
    <submittedName>
        <fullName evidence="7 8">SAM domain-containing protein</fullName>
    </submittedName>
</protein>
<dbReference type="Pfam" id="PF26022">
    <property type="entry name" value="CC_Liprin_beta"/>
    <property type="match status" value="1"/>
</dbReference>
<evidence type="ECO:0000313" key="8">
    <source>
        <dbReference type="WBParaSite" id="TCONS_00015233.p1"/>
    </source>
</evidence>
<dbReference type="InterPro" id="IPR058914">
    <property type="entry name" value="LIPB1/2_CC"/>
</dbReference>
<proteinExistence type="predicted"/>
<accession>A0A0K0E5C5</accession>
<keyword evidence="2 3" id="KW-0175">Coiled coil</keyword>
<feature type="compositionally biased region" description="Polar residues" evidence="4">
    <location>
        <begin position="580"/>
        <end position="597"/>
    </location>
</feature>
<dbReference type="GO" id="GO:0007528">
    <property type="term" value="P:neuromuscular junction development"/>
    <property type="evidence" value="ECO:0007669"/>
    <property type="project" value="TreeGrafter"/>
</dbReference>
<keyword evidence="1" id="KW-0677">Repeat</keyword>
<feature type="coiled-coil region" evidence="3">
    <location>
        <begin position="216"/>
        <end position="243"/>
    </location>
</feature>
<evidence type="ECO:0000313" key="7">
    <source>
        <dbReference type="WBParaSite" id="SSTP_0000470900.1"/>
    </source>
</evidence>
<evidence type="ECO:0000256" key="4">
    <source>
        <dbReference type="SAM" id="MobiDB-lite"/>
    </source>
</evidence>
<feature type="coiled-coil region" evidence="3">
    <location>
        <begin position="84"/>
        <end position="111"/>
    </location>
</feature>
<reference evidence="7" key="1">
    <citation type="submission" date="2015-08" db="UniProtKB">
        <authorList>
            <consortium name="WormBaseParasite"/>
        </authorList>
    </citation>
    <scope>IDENTIFICATION</scope>
</reference>
<dbReference type="PANTHER" id="PTHR12587:SF14">
    <property type="entry name" value="AT31531P"/>
    <property type="match status" value="1"/>
</dbReference>
<dbReference type="InterPro" id="IPR013761">
    <property type="entry name" value="SAM/pointed_sf"/>
</dbReference>
<evidence type="ECO:0000256" key="1">
    <source>
        <dbReference type="ARBA" id="ARBA00022737"/>
    </source>
</evidence>
<evidence type="ECO:0000313" key="6">
    <source>
        <dbReference type="Proteomes" id="UP000035681"/>
    </source>
</evidence>
<dbReference type="InterPro" id="IPR029515">
    <property type="entry name" value="Liprin"/>
</dbReference>
<dbReference type="AlphaFoldDB" id="A0A0K0E5C5"/>
<dbReference type="SMART" id="SM00454">
    <property type="entry name" value="SAM"/>
    <property type="match status" value="3"/>
</dbReference>
<dbReference type="PANTHER" id="PTHR12587">
    <property type="entry name" value="LAR INTERACTING PROTEIN LIP -RELATED PROTEIN"/>
    <property type="match status" value="1"/>
</dbReference>
<evidence type="ECO:0000256" key="2">
    <source>
        <dbReference type="ARBA" id="ARBA00023054"/>
    </source>
</evidence>